<dbReference type="GeneID" id="5039597"/>
<dbReference type="eggNOG" id="ENOG502RGE2">
    <property type="taxonomic scope" value="Eukaryota"/>
</dbReference>
<organism evidence="3 4">
    <name type="scientific">Paramecium tetraurelia</name>
    <dbReference type="NCBI Taxonomy" id="5888"/>
    <lineage>
        <taxon>Eukaryota</taxon>
        <taxon>Sar</taxon>
        <taxon>Alveolata</taxon>
        <taxon>Ciliophora</taxon>
        <taxon>Intramacronucleata</taxon>
        <taxon>Oligohymenophorea</taxon>
        <taxon>Peniculida</taxon>
        <taxon>Parameciidae</taxon>
        <taxon>Paramecium</taxon>
    </lineage>
</organism>
<dbReference type="EMBL" id="CT868574">
    <property type="protein sequence ID" value="CAK86415.1"/>
    <property type="molecule type" value="Genomic_DNA"/>
</dbReference>
<evidence type="ECO:0000256" key="1">
    <source>
        <dbReference type="SAM" id="MobiDB-lite"/>
    </source>
</evidence>
<evidence type="ECO:0000259" key="2">
    <source>
        <dbReference type="Pfam" id="PF16531"/>
    </source>
</evidence>
<proteinExistence type="predicted"/>
<dbReference type="OrthoDB" id="49058at2759"/>
<dbReference type="InParanoid" id="A0DTP8"/>
<dbReference type="STRING" id="5888.A0DTP8"/>
<dbReference type="RefSeq" id="XP_001453812.1">
    <property type="nucleotide sequence ID" value="XM_001453775.1"/>
</dbReference>
<dbReference type="Proteomes" id="UP000000600">
    <property type="component" value="Unassembled WGS sequence"/>
</dbReference>
<dbReference type="InterPro" id="IPR038558">
    <property type="entry name" value="SAS-6_N_sf"/>
</dbReference>
<sequence>MEESQYDLGVLEDIDPSLDGGFKIQFNKEINIETRLIIQNLMVRIQNANTGPQEIGTLEQIQVKILVQGDQQAFENLKIELTSETDLFFNYISIIDKENFKKIKEEQKLTIEYPQFLQMLIKLLSSSHKEPNHFFCVFFMQQDGAAKLDFIENLEYKFMEMLSLKFSSATEETMRQNISFRYNFIKAKLQFVQNRLNDITSLIKLKNPSLLAQLNKVSISSNQSQSNQNVSKYMGQSRKNNNSSKFI</sequence>
<dbReference type="Pfam" id="PF16531">
    <property type="entry name" value="SAS-6_N"/>
    <property type="match status" value="1"/>
</dbReference>
<feature type="domain" description="Spindle assembly abnormal protein 6 N-terminal" evidence="2">
    <location>
        <begin position="43"/>
        <end position="166"/>
    </location>
</feature>
<dbReference type="AlphaFoldDB" id="A0DTP8"/>
<dbReference type="PANTHER" id="PTHR34230:SF2">
    <property type="entry name" value="SPINDLE ASSEMBLY ABNORMAL PROTEIN 6 N-TERMINAL DOMAIN-CONTAINING PROTEIN"/>
    <property type="match status" value="1"/>
</dbReference>
<dbReference type="PANTHER" id="PTHR34230">
    <property type="entry name" value="ASSEMBLY ABNORMAL PROTEIN 6, PUTATIVE-RELATED"/>
    <property type="match status" value="1"/>
</dbReference>
<keyword evidence="4" id="KW-1185">Reference proteome</keyword>
<evidence type="ECO:0000313" key="3">
    <source>
        <dbReference type="EMBL" id="CAK86415.1"/>
    </source>
</evidence>
<dbReference type="KEGG" id="ptm:GSPATT00020097001"/>
<dbReference type="InterPro" id="IPR032396">
    <property type="entry name" value="SAS-6_N"/>
</dbReference>
<reference evidence="3 4" key="1">
    <citation type="journal article" date="2006" name="Nature">
        <title>Global trends of whole-genome duplications revealed by the ciliate Paramecium tetraurelia.</title>
        <authorList>
            <consortium name="Genoscope"/>
            <person name="Aury J.-M."/>
            <person name="Jaillon O."/>
            <person name="Duret L."/>
            <person name="Noel B."/>
            <person name="Jubin C."/>
            <person name="Porcel B.M."/>
            <person name="Segurens B."/>
            <person name="Daubin V."/>
            <person name="Anthouard V."/>
            <person name="Aiach N."/>
            <person name="Arnaiz O."/>
            <person name="Billaut A."/>
            <person name="Beisson J."/>
            <person name="Blanc I."/>
            <person name="Bouhouche K."/>
            <person name="Camara F."/>
            <person name="Duharcourt S."/>
            <person name="Guigo R."/>
            <person name="Gogendeau D."/>
            <person name="Katinka M."/>
            <person name="Keller A.-M."/>
            <person name="Kissmehl R."/>
            <person name="Klotz C."/>
            <person name="Koll F."/>
            <person name="Le Moue A."/>
            <person name="Lepere C."/>
            <person name="Malinsky S."/>
            <person name="Nowacki M."/>
            <person name="Nowak J.K."/>
            <person name="Plattner H."/>
            <person name="Poulain J."/>
            <person name="Ruiz F."/>
            <person name="Serrano V."/>
            <person name="Zagulski M."/>
            <person name="Dessen P."/>
            <person name="Betermier M."/>
            <person name="Weissenbach J."/>
            <person name="Scarpelli C."/>
            <person name="Schachter V."/>
            <person name="Sperling L."/>
            <person name="Meyer E."/>
            <person name="Cohen J."/>
            <person name="Wincker P."/>
        </authorList>
    </citation>
    <scope>NUCLEOTIDE SEQUENCE [LARGE SCALE GENOMIC DNA]</scope>
    <source>
        <strain evidence="3 4">Stock d4-2</strain>
    </source>
</reference>
<feature type="region of interest" description="Disordered" evidence="1">
    <location>
        <begin position="223"/>
        <end position="247"/>
    </location>
</feature>
<feature type="compositionally biased region" description="Polar residues" evidence="1">
    <location>
        <begin position="237"/>
        <end position="247"/>
    </location>
</feature>
<accession>A0DTP8</accession>
<gene>
    <name evidence="3" type="ORF">GSPATT00020097001</name>
</gene>
<name>A0DTP8_PARTE</name>
<protein>
    <recommendedName>
        <fullName evidence="2">Spindle assembly abnormal protein 6 N-terminal domain-containing protein</fullName>
    </recommendedName>
</protein>
<dbReference type="HOGENOM" id="CLU_088418_0_0_1"/>
<dbReference type="Gene3D" id="2.170.210.20">
    <property type="entry name" value="Spindle assembly abnormal protein 6, N-terminal domain"/>
    <property type="match status" value="1"/>
</dbReference>
<evidence type="ECO:0000313" key="4">
    <source>
        <dbReference type="Proteomes" id="UP000000600"/>
    </source>
</evidence>
<dbReference type="OMA" id="NANTGPQ"/>
<dbReference type="CDD" id="cd10142">
    <property type="entry name" value="HD_SAS6_N"/>
    <property type="match status" value="1"/>
</dbReference>